<feature type="transmembrane region" description="Helical" evidence="1">
    <location>
        <begin position="38"/>
        <end position="58"/>
    </location>
</feature>
<dbReference type="Proteomes" id="UP000326344">
    <property type="component" value="Unassembled WGS sequence"/>
</dbReference>
<keyword evidence="1" id="KW-1133">Transmembrane helix</keyword>
<evidence type="ECO:0000313" key="3">
    <source>
        <dbReference type="Proteomes" id="UP000326344"/>
    </source>
</evidence>
<keyword evidence="1" id="KW-0812">Transmembrane</keyword>
<dbReference type="RefSeq" id="WP_150875714.1">
    <property type="nucleotide sequence ID" value="NZ_VTWS01000001.1"/>
</dbReference>
<keyword evidence="3" id="KW-1185">Reference proteome</keyword>
<evidence type="ECO:0000256" key="1">
    <source>
        <dbReference type="SAM" id="Phobius"/>
    </source>
</evidence>
<keyword evidence="1" id="KW-0472">Membrane</keyword>
<reference evidence="2 3" key="1">
    <citation type="submission" date="2019-09" db="EMBL/GenBank/DDBJ databases">
        <title>Genome Sequence of Larkinella sp MA1.</title>
        <authorList>
            <person name="Srinivasan S."/>
        </authorList>
    </citation>
    <scope>NUCLEOTIDE SEQUENCE [LARGE SCALE GENOMIC DNA]</scope>
    <source>
        <strain evidence="2 3">MA1</strain>
    </source>
</reference>
<dbReference type="EMBL" id="VTWS01000001">
    <property type="protein sequence ID" value="KAA9357581.1"/>
    <property type="molecule type" value="Genomic_DNA"/>
</dbReference>
<feature type="transmembrane region" description="Helical" evidence="1">
    <location>
        <begin position="6"/>
        <end position="26"/>
    </location>
</feature>
<evidence type="ECO:0000313" key="2">
    <source>
        <dbReference type="EMBL" id="KAA9357581.1"/>
    </source>
</evidence>
<dbReference type="AlphaFoldDB" id="A0A5N1JN49"/>
<sequence length="62" mass="6987">MKSIYPIGVSVFLYSLIAGYYAYSAIHNSSKSPDKVRQRLLAALAFGFGAILLGWMSYEFFR</sequence>
<name>A0A5N1JN49_9BACT</name>
<organism evidence="2 3">
    <name type="scientific">Larkinella humicola</name>
    <dbReference type="NCBI Taxonomy" id="2607654"/>
    <lineage>
        <taxon>Bacteria</taxon>
        <taxon>Pseudomonadati</taxon>
        <taxon>Bacteroidota</taxon>
        <taxon>Cytophagia</taxon>
        <taxon>Cytophagales</taxon>
        <taxon>Spirosomataceae</taxon>
        <taxon>Larkinella</taxon>
    </lineage>
</organism>
<proteinExistence type="predicted"/>
<comment type="caution">
    <text evidence="2">The sequence shown here is derived from an EMBL/GenBank/DDBJ whole genome shotgun (WGS) entry which is preliminary data.</text>
</comment>
<gene>
    <name evidence="2" type="ORF">F0P93_07580</name>
</gene>
<accession>A0A5N1JN49</accession>
<protein>
    <submittedName>
        <fullName evidence="2">Uncharacterized protein</fullName>
    </submittedName>
</protein>